<feature type="transmembrane region" description="Helical" evidence="8">
    <location>
        <begin position="481"/>
        <end position="503"/>
    </location>
</feature>
<protein>
    <submittedName>
        <fullName evidence="10">Iron ABC transporter permease</fullName>
    </submittedName>
</protein>
<dbReference type="CDD" id="cd06261">
    <property type="entry name" value="TM_PBP2"/>
    <property type="match status" value="2"/>
</dbReference>
<keyword evidence="5 8" id="KW-0812">Transmembrane</keyword>
<keyword evidence="4" id="KW-0997">Cell inner membrane</keyword>
<feature type="domain" description="ABC transmembrane type-1" evidence="9">
    <location>
        <begin position="312"/>
        <end position="504"/>
    </location>
</feature>
<evidence type="ECO:0000256" key="5">
    <source>
        <dbReference type="ARBA" id="ARBA00022692"/>
    </source>
</evidence>
<evidence type="ECO:0000256" key="7">
    <source>
        <dbReference type="ARBA" id="ARBA00023136"/>
    </source>
</evidence>
<dbReference type="AlphaFoldDB" id="A0A443JGF9"/>
<dbReference type="GO" id="GO:0055085">
    <property type="term" value="P:transmembrane transport"/>
    <property type="evidence" value="ECO:0007669"/>
    <property type="project" value="InterPro"/>
</dbReference>
<evidence type="ECO:0000256" key="2">
    <source>
        <dbReference type="ARBA" id="ARBA00022448"/>
    </source>
</evidence>
<feature type="domain" description="ABC transmembrane type-1" evidence="9">
    <location>
        <begin position="44"/>
        <end position="239"/>
    </location>
</feature>
<name>A0A443JGF9_9RHOB</name>
<feature type="transmembrane region" description="Helical" evidence="8">
    <location>
        <begin position="221"/>
        <end position="240"/>
    </location>
</feature>
<feature type="transmembrane region" description="Helical" evidence="8">
    <location>
        <begin position="120"/>
        <end position="140"/>
    </location>
</feature>
<comment type="subcellular location">
    <subcellularLocation>
        <location evidence="1">Cell inner membrane</location>
        <topology evidence="1">Multi-pass membrane protein</topology>
    </subcellularLocation>
    <subcellularLocation>
        <location evidence="8">Cell membrane</location>
        <topology evidence="8">Multi-pass membrane protein</topology>
    </subcellularLocation>
</comment>
<dbReference type="EMBL" id="SAUZ01000015">
    <property type="protein sequence ID" value="RWR19598.1"/>
    <property type="molecule type" value="Genomic_DNA"/>
</dbReference>
<accession>A0A443JGF9</accession>
<keyword evidence="2 8" id="KW-0813">Transport</keyword>
<feature type="transmembrane region" description="Helical" evidence="8">
    <location>
        <begin position="82"/>
        <end position="108"/>
    </location>
</feature>
<dbReference type="PANTHER" id="PTHR43357:SF3">
    <property type="entry name" value="FE(3+)-TRANSPORT SYSTEM PERMEASE PROTEIN FBPB 2"/>
    <property type="match status" value="1"/>
</dbReference>
<organism evidence="10 11">
    <name type="scientific">Paenirhodobacter populi</name>
    <dbReference type="NCBI Taxonomy" id="2306993"/>
    <lineage>
        <taxon>Bacteria</taxon>
        <taxon>Pseudomonadati</taxon>
        <taxon>Pseudomonadota</taxon>
        <taxon>Alphaproteobacteria</taxon>
        <taxon>Rhodobacterales</taxon>
        <taxon>Rhodobacter group</taxon>
        <taxon>Paenirhodobacter</taxon>
    </lineage>
</organism>
<feature type="transmembrane region" description="Helical" evidence="8">
    <location>
        <begin position="50"/>
        <end position="70"/>
    </location>
</feature>
<evidence type="ECO:0000313" key="10">
    <source>
        <dbReference type="EMBL" id="RWR19598.1"/>
    </source>
</evidence>
<dbReference type="PROSITE" id="PS50928">
    <property type="entry name" value="ABC_TM1"/>
    <property type="match status" value="2"/>
</dbReference>
<feature type="transmembrane region" description="Helical" evidence="8">
    <location>
        <begin position="350"/>
        <end position="372"/>
    </location>
</feature>
<evidence type="ECO:0000313" key="11">
    <source>
        <dbReference type="Proteomes" id="UP000284476"/>
    </source>
</evidence>
<dbReference type="Pfam" id="PF00528">
    <property type="entry name" value="BPD_transp_1"/>
    <property type="match status" value="2"/>
</dbReference>
<feature type="transmembrane region" description="Helical" evidence="8">
    <location>
        <begin position="179"/>
        <end position="201"/>
    </location>
</feature>
<feature type="transmembrane region" description="Helical" evidence="8">
    <location>
        <begin position="439"/>
        <end position="461"/>
    </location>
</feature>
<keyword evidence="6 8" id="KW-1133">Transmembrane helix</keyword>
<reference evidence="10 11" key="1">
    <citation type="submission" date="2019-01" db="EMBL/GenBank/DDBJ databases">
        <title>Sinorhodobacter populi sp. nov. isolated from the symptomatic bark tissue of Populus euramericana canker.</title>
        <authorList>
            <person name="Xu G."/>
        </authorList>
    </citation>
    <scope>NUCLEOTIDE SEQUENCE [LARGE SCALE GENOMIC DNA]</scope>
    <source>
        <strain evidence="10 11">SK2B-1</strain>
    </source>
</reference>
<evidence type="ECO:0000259" key="9">
    <source>
        <dbReference type="PROSITE" id="PS50928"/>
    </source>
</evidence>
<dbReference type="Gene3D" id="1.10.3720.10">
    <property type="entry name" value="MetI-like"/>
    <property type="match status" value="2"/>
</dbReference>
<dbReference type="InterPro" id="IPR000515">
    <property type="entry name" value="MetI-like"/>
</dbReference>
<dbReference type="GO" id="GO:0005886">
    <property type="term" value="C:plasma membrane"/>
    <property type="evidence" value="ECO:0007669"/>
    <property type="project" value="UniProtKB-SubCell"/>
</dbReference>
<dbReference type="InterPro" id="IPR035906">
    <property type="entry name" value="MetI-like_sf"/>
</dbReference>
<gene>
    <name evidence="10" type="ORF">D2T30_13210</name>
</gene>
<feature type="transmembrane region" description="Helical" evidence="8">
    <location>
        <begin position="378"/>
        <end position="401"/>
    </location>
</feature>
<comment type="caution">
    <text evidence="10">The sequence shown here is derived from an EMBL/GenBank/DDBJ whole genome shotgun (WGS) entry which is preliminary data.</text>
</comment>
<feature type="transmembrane region" description="Helical" evidence="8">
    <location>
        <begin position="316"/>
        <end position="338"/>
    </location>
</feature>
<evidence type="ECO:0000256" key="4">
    <source>
        <dbReference type="ARBA" id="ARBA00022519"/>
    </source>
</evidence>
<keyword evidence="3" id="KW-1003">Cell membrane</keyword>
<feature type="transmembrane region" description="Helical" evidence="8">
    <location>
        <begin position="272"/>
        <end position="296"/>
    </location>
</feature>
<evidence type="ECO:0000256" key="1">
    <source>
        <dbReference type="ARBA" id="ARBA00004429"/>
    </source>
</evidence>
<reference evidence="10 11" key="2">
    <citation type="submission" date="2019-01" db="EMBL/GenBank/DDBJ databases">
        <authorList>
            <person name="Li Y."/>
        </authorList>
    </citation>
    <scope>NUCLEOTIDE SEQUENCE [LARGE SCALE GENOMIC DNA]</scope>
    <source>
        <strain evidence="10 11">SK2B-1</strain>
    </source>
</reference>
<dbReference type="PANTHER" id="PTHR43357">
    <property type="entry name" value="INNER MEMBRANE ABC TRANSPORTER PERMEASE PROTEIN YDCV"/>
    <property type="match status" value="1"/>
</dbReference>
<sequence length="511" mass="55052">MILPALAVGLAACLPVVYLILHALEADPAQLAAILIRPRNLTLLGNTLKLVVVVLGLATLVALPMAWLVTRSDLRHKGLVTFLMALPLAVPGYVMAYALLGLSGYYGFARHWFGLSLPSLHGLWGAGLALALYTFPYLFLNLRTAFLGMDPALEETAQSLGRTRAAIFRQILLPQLWPALLGAWIVVGLYVIGDFGAVSLMRYDVFSSAIFTQYAGAFDRVYAAWLSLMLMALTGAALLAQHVLSRNRRFARTGTGTARRSRPVPLGRWRHAAGGFVALVALASLGLPLMVLGHWMRLGLPDMNLLHLGRTALGSLATAVPAAVLAVALALPVALLTLRHPGPLATMIDRLAYLGYATPGLAFALALVFFALRTAPFLYQSLALLILAYAIHFLALALVPLRLALMQIGSRQEETARSLGISPARAFAKVVWPRLRRPAVASGLLVFIMVVKELPIAHLLAPTGWRTLAMNVFGRTSEGMMAEAAPFALAIILFAAFFVCLILKYEGATAR</sequence>
<dbReference type="Proteomes" id="UP000284476">
    <property type="component" value="Unassembled WGS sequence"/>
</dbReference>
<dbReference type="SUPFAM" id="SSF161098">
    <property type="entry name" value="MetI-like"/>
    <property type="match status" value="2"/>
</dbReference>
<keyword evidence="7 8" id="KW-0472">Membrane</keyword>
<comment type="similarity">
    <text evidence="8">Belongs to the binding-protein-dependent transport system permease family.</text>
</comment>
<evidence type="ECO:0000256" key="8">
    <source>
        <dbReference type="RuleBase" id="RU363032"/>
    </source>
</evidence>
<proteinExistence type="inferred from homology"/>
<evidence type="ECO:0000256" key="3">
    <source>
        <dbReference type="ARBA" id="ARBA00022475"/>
    </source>
</evidence>
<evidence type="ECO:0000256" key="6">
    <source>
        <dbReference type="ARBA" id="ARBA00022989"/>
    </source>
</evidence>